<name>A0AAV3R4I4_LITER</name>
<accession>A0AAV3R4I4</accession>
<gene>
    <name evidence="1" type="ORF">LIER_41020</name>
</gene>
<sequence length="137" mass="15046">MSKVLSNRLAKLLPKLILEYQAGFVPVGKYMITSFWLKRWCNALENEDLAYKNGCSVRVPCLAFADECPIFANGSRSALEKIMDFLAHYRKVSGESDNTEKSTVVLASNAAVSRPNIVLIVTGFAKGALLVFGDLVV</sequence>
<keyword evidence="2" id="KW-1185">Reference proteome</keyword>
<dbReference type="EMBL" id="BAABME010024727">
    <property type="protein sequence ID" value="GAA0170769.1"/>
    <property type="molecule type" value="Genomic_DNA"/>
</dbReference>
<dbReference type="Proteomes" id="UP001454036">
    <property type="component" value="Unassembled WGS sequence"/>
</dbReference>
<reference evidence="1 2" key="1">
    <citation type="submission" date="2024-01" db="EMBL/GenBank/DDBJ databases">
        <title>The complete chloroplast genome sequence of Lithospermum erythrorhizon: insights into the phylogenetic relationship among Boraginaceae species and the maternal lineages of purple gromwells.</title>
        <authorList>
            <person name="Okada T."/>
            <person name="Watanabe K."/>
        </authorList>
    </citation>
    <scope>NUCLEOTIDE SEQUENCE [LARGE SCALE GENOMIC DNA]</scope>
</reference>
<proteinExistence type="predicted"/>
<dbReference type="AlphaFoldDB" id="A0AAV3R4I4"/>
<evidence type="ECO:0000313" key="1">
    <source>
        <dbReference type="EMBL" id="GAA0170769.1"/>
    </source>
</evidence>
<evidence type="ECO:0000313" key="2">
    <source>
        <dbReference type="Proteomes" id="UP001454036"/>
    </source>
</evidence>
<comment type="caution">
    <text evidence="1">The sequence shown here is derived from an EMBL/GenBank/DDBJ whole genome shotgun (WGS) entry which is preliminary data.</text>
</comment>
<protein>
    <submittedName>
        <fullName evidence="1">Uncharacterized protein</fullName>
    </submittedName>
</protein>
<organism evidence="1 2">
    <name type="scientific">Lithospermum erythrorhizon</name>
    <name type="common">Purple gromwell</name>
    <name type="synonym">Lithospermum officinale var. erythrorhizon</name>
    <dbReference type="NCBI Taxonomy" id="34254"/>
    <lineage>
        <taxon>Eukaryota</taxon>
        <taxon>Viridiplantae</taxon>
        <taxon>Streptophyta</taxon>
        <taxon>Embryophyta</taxon>
        <taxon>Tracheophyta</taxon>
        <taxon>Spermatophyta</taxon>
        <taxon>Magnoliopsida</taxon>
        <taxon>eudicotyledons</taxon>
        <taxon>Gunneridae</taxon>
        <taxon>Pentapetalae</taxon>
        <taxon>asterids</taxon>
        <taxon>lamiids</taxon>
        <taxon>Boraginales</taxon>
        <taxon>Boraginaceae</taxon>
        <taxon>Boraginoideae</taxon>
        <taxon>Lithospermeae</taxon>
        <taxon>Lithospermum</taxon>
    </lineage>
</organism>